<gene>
    <name evidence="5" type="ORF">PILCRDRAFT_92824</name>
</gene>
<evidence type="ECO:0000256" key="3">
    <source>
        <dbReference type="ARBA" id="ARBA00022807"/>
    </source>
</evidence>
<dbReference type="Gene3D" id="3.40.50.1460">
    <property type="match status" value="1"/>
</dbReference>
<dbReference type="GO" id="GO:0005737">
    <property type="term" value="C:cytoplasm"/>
    <property type="evidence" value="ECO:0007669"/>
    <property type="project" value="TreeGrafter"/>
</dbReference>
<keyword evidence="3" id="KW-0788">Thiol protease</keyword>
<dbReference type="HOGENOM" id="CLU_503542_0_0_1"/>
<dbReference type="InParanoid" id="A0A0C3B9B5"/>
<dbReference type="AlphaFoldDB" id="A0A0C3B9B5"/>
<dbReference type="GO" id="GO:0006508">
    <property type="term" value="P:proteolysis"/>
    <property type="evidence" value="ECO:0007669"/>
    <property type="project" value="InterPro"/>
</dbReference>
<evidence type="ECO:0000313" key="5">
    <source>
        <dbReference type="EMBL" id="KIM73922.1"/>
    </source>
</evidence>
<dbReference type="GO" id="GO:0006915">
    <property type="term" value="P:apoptotic process"/>
    <property type="evidence" value="ECO:0007669"/>
    <property type="project" value="UniProtKB-KW"/>
</dbReference>
<evidence type="ECO:0000256" key="1">
    <source>
        <dbReference type="ARBA" id="ARBA00009005"/>
    </source>
</evidence>
<proteinExistence type="inferred from homology"/>
<dbReference type="InterPro" id="IPR050452">
    <property type="entry name" value="Metacaspase"/>
</dbReference>
<keyword evidence="3" id="KW-0645">Protease</keyword>
<accession>A0A0C3B9B5</accession>
<dbReference type="Pfam" id="PF00656">
    <property type="entry name" value="Peptidase_C14"/>
    <property type="match status" value="1"/>
</dbReference>
<name>A0A0C3B9B5_PILCF</name>
<dbReference type="Proteomes" id="UP000054166">
    <property type="component" value="Unassembled WGS sequence"/>
</dbReference>
<reference evidence="6" key="2">
    <citation type="submission" date="2015-01" db="EMBL/GenBank/DDBJ databases">
        <title>Evolutionary Origins and Diversification of the Mycorrhizal Mutualists.</title>
        <authorList>
            <consortium name="DOE Joint Genome Institute"/>
            <consortium name="Mycorrhizal Genomics Consortium"/>
            <person name="Kohler A."/>
            <person name="Kuo A."/>
            <person name="Nagy L.G."/>
            <person name="Floudas D."/>
            <person name="Copeland A."/>
            <person name="Barry K.W."/>
            <person name="Cichocki N."/>
            <person name="Veneault-Fourrey C."/>
            <person name="LaButti K."/>
            <person name="Lindquist E.A."/>
            <person name="Lipzen A."/>
            <person name="Lundell T."/>
            <person name="Morin E."/>
            <person name="Murat C."/>
            <person name="Riley R."/>
            <person name="Ohm R."/>
            <person name="Sun H."/>
            <person name="Tunlid A."/>
            <person name="Henrissat B."/>
            <person name="Grigoriev I.V."/>
            <person name="Hibbett D.S."/>
            <person name="Martin F."/>
        </authorList>
    </citation>
    <scope>NUCLEOTIDE SEQUENCE [LARGE SCALE GENOMIC DNA]</scope>
    <source>
        <strain evidence="6">F 1598</strain>
    </source>
</reference>
<protein>
    <recommendedName>
        <fullName evidence="4">Peptidase C14 caspase domain-containing protein</fullName>
    </recommendedName>
</protein>
<dbReference type="InterPro" id="IPR029030">
    <property type="entry name" value="Caspase-like_dom_sf"/>
</dbReference>
<keyword evidence="6" id="KW-1185">Reference proteome</keyword>
<dbReference type="SUPFAM" id="SSF52129">
    <property type="entry name" value="Caspase-like"/>
    <property type="match status" value="1"/>
</dbReference>
<feature type="domain" description="Peptidase C14 caspase" evidence="4">
    <location>
        <begin position="12"/>
        <end position="204"/>
    </location>
</feature>
<organism evidence="5 6">
    <name type="scientific">Piloderma croceum (strain F 1598)</name>
    <dbReference type="NCBI Taxonomy" id="765440"/>
    <lineage>
        <taxon>Eukaryota</taxon>
        <taxon>Fungi</taxon>
        <taxon>Dikarya</taxon>
        <taxon>Basidiomycota</taxon>
        <taxon>Agaricomycotina</taxon>
        <taxon>Agaricomycetes</taxon>
        <taxon>Agaricomycetidae</taxon>
        <taxon>Atheliales</taxon>
        <taxon>Atheliaceae</taxon>
        <taxon>Piloderma</taxon>
    </lineage>
</organism>
<evidence type="ECO:0000313" key="6">
    <source>
        <dbReference type="Proteomes" id="UP000054166"/>
    </source>
</evidence>
<evidence type="ECO:0000259" key="4">
    <source>
        <dbReference type="Pfam" id="PF00656"/>
    </source>
</evidence>
<dbReference type="InterPro" id="IPR011600">
    <property type="entry name" value="Pept_C14_caspase"/>
</dbReference>
<dbReference type="EMBL" id="KN833070">
    <property type="protein sequence ID" value="KIM73922.1"/>
    <property type="molecule type" value="Genomic_DNA"/>
</dbReference>
<reference evidence="5 6" key="1">
    <citation type="submission" date="2014-04" db="EMBL/GenBank/DDBJ databases">
        <authorList>
            <consortium name="DOE Joint Genome Institute"/>
            <person name="Kuo A."/>
            <person name="Tarkka M."/>
            <person name="Buscot F."/>
            <person name="Kohler A."/>
            <person name="Nagy L.G."/>
            <person name="Floudas D."/>
            <person name="Copeland A."/>
            <person name="Barry K.W."/>
            <person name="Cichocki N."/>
            <person name="Veneault-Fourrey C."/>
            <person name="LaButti K."/>
            <person name="Lindquist E.A."/>
            <person name="Lipzen A."/>
            <person name="Lundell T."/>
            <person name="Morin E."/>
            <person name="Murat C."/>
            <person name="Sun H."/>
            <person name="Tunlid A."/>
            <person name="Henrissat B."/>
            <person name="Grigoriev I.V."/>
            <person name="Hibbett D.S."/>
            <person name="Martin F."/>
            <person name="Nordberg H.P."/>
            <person name="Cantor M.N."/>
            <person name="Hua S.X."/>
        </authorList>
    </citation>
    <scope>NUCLEOTIDE SEQUENCE [LARGE SCALE GENOMIC DNA]</scope>
    <source>
        <strain evidence="5 6">F 1598</strain>
    </source>
</reference>
<dbReference type="GO" id="GO:0004197">
    <property type="term" value="F:cysteine-type endopeptidase activity"/>
    <property type="evidence" value="ECO:0007669"/>
    <property type="project" value="InterPro"/>
</dbReference>
<keyword evidence="2" id="KW-0053">Apoptosis</keyword>
<dbReference type="OrthoDB" id="10255174at2759"/>
<dbReference type="PANTHER" id="PTHR48104">
    <property type="entry name" value="METACASPASE-4"/>
    <property type="match status" value="1"/>
</dbReference>
<dbReference type="PANTHER" id="PTHR48104:SF30">
    <property type="entry name" value="METACASPASE-1"/>
    <property type="match status" value="1"/>
</dbReference>
<comment type="similarity">
    <text evidence="1">Belongs to the peptidase C14B family.</text>
</comment>
<evidence type="ECO:0000256" key="2">
    <source>
        <dbReference type="ARBA" id="ARBA00022703"/>
    </source>
</evidence>
<keyword evidence="3" id="KW-0378">Hydrolase</keyword>
<sequence length="576" mass="63092">MTDSRLTIPKIHAILVGINTYADQQPLKSAVKDAQAFNKVLKKLDASKPTLLLDIDAKHESIIAALDSLQYKDGLTRDDAIVFFFSGYAGRAKDAAEDDAKEGVIEGEKEGPKEVGMICPTDFMEKGGISDQMLVKLFDRISKACGNNITVFLDCLSGTFNWDNPSSFVVVTPLDATETVNGGTFTQSLCKILADESKSLDLLTVRSLADKIGANMDSKVECYGTNVDRVVFNSVGEAFHAFIPCHTDHGSMNLGAGSAHGVELGAIYAIYRSNINSTKNRVLTYLVVSSVDDSLSAKLSFLEGQPRVDFKLPIFYAVASHLPGESVKVNLSTSIAVTESSPSSIEVDASVVKEMLRSSPYSTEVDNPEDANITVELESNHVRFLWKGLQEDRGRVQPDLAATRIYSDASRFKLGLELAARFQYHLSRPPLSGIAGDFDIQLHKVKEQPDGDTNKPEVGEKIPITDGRFAEVKLTTSESCQVCLILHNNTEHPLWSYVFIFDPKSFAIYPWYSAKASLLPKDAPEIPTTVPKSCTSHSDEEDVVPLLRSQPAAQWTSKRITIVETYNTPDPSKPVN</sequence>